<keyword evidence="6" id="KW-0321">Glycogen metabolism</keyword>
<evidence type="ECO:0000259" key="15">
    <source>
        <dbReference type="Pfam" id="PF18085"/>
    </source>
</evidence>
<dbReference type="GO" id="GO:0005524">
    <property type="term" value="F:ATP binding"/>
    <property type="evidence" value="ECO:0007669"/>
    <property type="project" value="UniProtKB-KW"/>
</dbReference>
<dbReference type="Gene3D" id="3.90.1200.10">
    <property type="match status" value="1"/>
</dbReference>
<comment type="pathway">
    <text evidence="1">Glycan biosynthesis; glycogen biosynthesis.</text>
</comment>
<evidence type="ECO:0000256" key="10">
    <source>
        <dbReference type="ARBA" id="ARBA00022840"/>
    </source>
</evidence>
<dbReference type="GO" id="GO:0016301">
    <property type="term" value="F:kinase activity"/>
    <property type="evidence" value="ECO:0007669"/>
    <property type="project" value="UniProtKB-KW"/>
</dbReference>
<evidence type="ECO:0000256" key="6">
    <source>
        <dbReference type="ARBA" id="ARBA00022600"/>
    </source>
</evidence>
<evidence type="ECO:0000256" key="4">
    <source>
        <dbReference type="ARBA" id="ARBA00011962"/>
    </source>
</evidence>
<dbReference type="SUPFAM" id="SSF56112">
    <property type="entry name" value="Protein kinase-like (PK-like)"/>
    <property type="match status" value="1"/>
</dbReference>
<keyword evidence="8" id="KW-0547">Nucleotide-binding</keyword>
<evidence type="ECO:0000313" key="16">
    <source>
        <dbReference type="EMBL" id="PFG37717.1"/>
    </source>
</evidence>
<keyword evidence="7" id="KW-0808">Transferase</keyword>
<keyword evidence="10" id="KW-0067">ATP-binding</keyword>
<evidence type="ECO:0000256" key="13">
    <source>
        <dbReference type="ARBA" id="ARBA00031251"/>
    </source>
</evidence>
<evidence type="ECO:0000256" key="14">
    <source>
        <dbReference type="ARBA" id="ARBA00049067"/>
    </source>
</evidence>
<dbReference type="InterPro" id="IPR011009">
    <property type="entry name" value="Kinase-like_dom_sf"/>
</dbReference>
<organism evidence="16 17">
    <name type="scientific">Flavimobilis soli</name>
    <dbReference type="NCBI Taxonomy" id="442709"/>
    <lineage>
        <taxon>Bacteria</taxon>
        <taxon>Bacillati</taxon>
        <taxon>Actinomycetota</taxon>
        <taxon>Actinomycetes</taxon>
        <taxon>Micrococcales</taxon>
        <taxon>Jonesiaceae</taxon>
        <taxon>Flavimobilis</taxon>
    </lineage>
</organism>
<evidence type="ECO:0000256" key="9">
    <source>
        <dbReference type="ARBA" id="ARBA00022777"/>
    </source>
</evidence>
<accession>A0A2A9EF94</accession>
<dbReference type="EC" id="2.7.1.175" evidence="4"/>
<comment type="subunit">
    <text evidence="3">Monomer.</text>
</comment>
<dbReference type="InterPro" id="IPR040999">
    <property type="entry name" value="Mak_N_cap"/>
</dbReference>
<evidence type="ECO:0000256" key="3">
    <source>
        <dbReference type="ARBA" id="ARBA00011245"/>
    </source>
</evidence>
<evidence type="ECO:0000256" key="5">
    <source>
        <dbReference type="ARBA" id="ARBA00013882"/>
    </source>
</evidence>
<dbReference type="AlphaFoldDB" id="A0A2A9EF94"/>
<proteinExistence type="inferred from homology"/>
<protein>
    <recommendedName>
        <fullName evidence="5">Maltokinase</fullName>
        <ecNumber evidence="4">2.7.1.175</ecNumber>
    </recommendedName>
    <alternativeName>
        <fullName evidence="13">Maltose-1-phosphate synthase</fullName>
    </alternativeName>
</protein>
<evidence type="ECO:0000313" key="17">
    <source>
        <dbReference type="Proteomes" id="UP000221394"/>
    </source>
</evidence>
<dbReference type="OrthoDB" id="3787729at2"/>
<dbReference type="Proteomes" id="UP000221394">
    <property type="component" value="Unassembled WGS sequence"/>
</dbReference>
<evidence type="ECO:0000256" key="8">
    <source>
        <dbReference type="ARBA" id="ARBA00022741"/>
    </source>
</evidence>
<feature type="domain" description="Maltokinase N-terminal cap" evidence="15">
    <location>
        <begin position="32"/>
        <end position="117"/>
    </location>
</feature>
<keyword evidence="17" id="KW-1185">Reference proteome</keyword>
<dbReference type="UniPathway" id="UPA00164"/>
<evidence type="ECO:0000256" key="11">
    <source>
        <dbReference type="ARBA" id="ARBA00023056"/>
    </source>
</evidence>
<comment type="caution">
    <text evidence="16">The sequence shown here is derived from an EMBL/GenBank/DDBJ whole genome shotgun (WGS) entry which is preliminary data.</text>
</comment>
<keyword evidence="11" id="KW-0320">Glycogen biosynthesis</keyword>
<dbReference type="GO" id="GO:0005978">
    <property type="term" value="P:glycogen biosynthetic process"/>
    <property type="evidence" value="ECO:0007669"/>
    <property type="project" value="UniProtKB-UniPathway"/>
</dbReference>
<evidence type="ECO:0000256" key="2">
    <source>
        <dbReference type="ARBA" id="ARBA00006219"/>
    </source>
</evidence>
<gene>
    <name evidence="16" type="ORF">ATL41_2486</name>
</gene>
<name>A0A2A9EF94_9MICO</name>
<dbReference type="RefSeq" id="WP_098458730.1">
    <property type="nucleotide sequence ID" value="NZ_PDJH01000001.1"/>
</dbReference>
<evidence type="ECO:0000256" key="12">
    <source>
        <dbReference type="ARBA" id="ARBA00023277"/>
    </source>
</evidence>
<keyword evidence="9 16" id="KW-0418">Kinase</keyword>
<dbReference type="Pfam" id="PF18085">
    <property type="entry name" value="Mak_N_cap"/>
    <property type="match status" value="1"/>
</dbReference>
<comment type="similarity">
    <text evidence="2">Belongs to the aminoglycoside phosphotransferase family.</text>
</comment>
<keyword evidence="12" id="KW-0119">Carbohydrate metabolism</keyword>
<dbReference type="EMBL" id="PDJH01000001">
    <property type="protein sequence ID" value="PFG37717.1"/>
    <property type="molecule type" value="Genomic_DNA"/>
</dbReference>
<reference evidence="16 17" key="1">
    <citation type="submission" date="2017-10" db="EMBL/GenBank/DDBJ databases">
        <title>Sequencing the genomes of 1000 actinobacteria strains.</title>
        <authorList>
            <person name="Klenk H.-P."/>
        </authorList>
    </citation>
    <scope>NUCLEOTIDE SEQUENCE [LARGE SCALE GENOMIC DNA]</scope>
    <source>
        <strain evidence="16 17">DSM 21574</strain>
    </source>
</reference>
<evidence type="ECO:0000256" key="7">
    <source>
        <dbReference type="ARBA" id="ARBA00022679"/>
    </source>
</evidence>
<comment type="catalytic activity">
    <reaction evidence="14">
        <text>D-maltose + ATP = alpha-maltose 1-phosphate + ADP + H(+)</text>
        <dbReference type="Rhea" id="RHEA:31915"/>
        <dbReference type="ChEBI" id="CHEBI:15378"/>
        <dbReference type="ChEBI" id="CHEBI:17306"/>
        <dbReference type="ChEBI" id="CHEBI:30616"/>
        <dbReference type="ChEBI" id="CHEBI:63576"/>
        <dbReference type="ChEBI" id="CHEBI:456216"/>
        <dbReference type="EC" id="2.7.1.175"/>
    </reaction>
</comment>
<evidence type="ECO:0000256" key="1">
    <source>
        <dbReference type="ARBA" id="ARBA00004964"/>
    </source>
</evidence>
<sequence length="471" mass="50407">MSRPAADLTEQLGPFEPAPVPTEAELAALRAWMPTRRWFPVKSGSPAIDPWISVRFTDGSAPVIHLFLVGDGEPDTRTIVQVPVVRRPALLPPVEVGAPLPPGVIGEVDGEWLVDAVGEEELWRSWLALAQWGEQDAGPADVDLGNARLVTGEQSNTSILFPRAGGGAILKVFRAVVRGANPDVDVPRALVQAGWTGVPAPLAWLELSWPEERTGLLDLGVLSELVADAADGFELACAYAAEARSFETEAFELGRTIAEMHDALARAIPTSGQTVGIEWLRSELRHRARGSAAQAPVLSTRLPAIEALLSRLGTDVPADLLLSLQQIHGDLHLGQVLYSPTGWRVIDFEGEPMRPLEERRRPDLPVRDVAGMLRSFDYAAAVGECPDPTWVVACRAAFLDGYAAGQAEGAALAPTVPGLEAALRDALELDKALYEVVYEANNRPDWVAIPIAGVDRLLAAAAAPDPGDDVV</sequence>